<evidence type="ECO:0000313" key="1">
    <source>
        <dbReference type="EMBL" id="GMR38597.1"/>
    </source>
</evidence>
<dbReference type="Proteomes" id="UP001328107">
    <property type="component" value="Unassembled WGS sequence"/>
</dbReference>
<gene>
    <name evidence="1" type="ORF">PMAYCL1PPCAC_08792</name>
</gene>
<feature type="non-terminal residue" evidence="1">
    <location>
        <position position="82"/>
    </location>
</feature>
<keyword evidence="2" id="KW-1185">Reference proteome</keyword>
<reference evidence="2" key="1">
    <citation type="submission" date="2022-10" db="EMBL/GenBank/DDBJ databases">
        <title>Genome assembly of Pristionchus species.</title>
        <authorList>
            <person name="Yoshida K."/>
            <person name="Sommer R.J."/>
        </authorList>
    </citation>
    <scope>NUCLEOTIDE SEQUENCE [LARGE SCALE GENOMIC DNA]</scope>
    <source>
        <strain evidence="2">RS5460</strain>
    </source>
</reference>
<dbReference type="AlphaFoldDB" id="A0AAN5CCQ7"/>
<protein>
    <submittedName>
        <fullName evidence="1">Uncharacterized protein</fullName>
    </submittedName>
</protein>
<dbReference type="EMBL" id="BTRK01000002">
    <property type="protein sequence ID" value="GMR38597.1"/>
    <property type="molecule type" value="Genomic_DNA"/>
</dbReference>
<evidence type="ECO:0000313" key="2">
    <source>
        <dbReference type="Proteomes" id="UP001328107"/>
    </source>
</evidence>
<feature type="non-terminal residue" evidence="1">
    <location>
        <position position="1"/>
    </location>
</feature>
<sequence length="82" mass="8926">QRSPPKEKAETGAQLIISTTPPDLRIEDDNSSLKSVFTACSRVNKITVFRTNAAAVKFLHGCLGEVRVGRLIAHGATVHRQD</sequence>
<organism evidence="1 2">
    <name type="scientific">Pristionchus mayeri</name>
    <dbReference type="NCBI Taxonomy" id="1317129"/>
    <lineage>
        <taxon>Eukaryota</taxon>
        <taxon>Metazoa</taxon>
        <taxon>Ecdysozoa</taxon>
        <taxon>Nematoda</taxon>
        <taxon>Chromadorea</taxon>
        <taxon>Rhabditida</taxon>
        <taxon>Rhabditina</taxon>
        <taxon>Diplogasteromorpha</taxon>
        <taxon>Diplogasteroidea</taxon>
        <taxon>Neodiplogasteridae</taxon>
        <taxon>Pristionchus</taxon>
    </lineage>
</organism>
<name>A0AAN5CCQ7_9BILA</name>
<proteinExistence type="predicted"/>
<comment type="caution">
    <text evidence="1">The sequence shown here is derived from an EMBL/GenBank/DDBJ whole genome shotgun (WGS) entry which is preliminary data.</text>
</comment>
<accession>A0AAN5CCQ7</accession>